<dbReference type="PANTHER" id="PTHR30176">
    <property type="entry name" value="FERREDOXIN-TYPE PROTEIN NAPH"/>
    <property type="match status" value="1"/>
</dbReference>
<organism evidence="9 10">
    <name type="scientific">Methanooceanicella nereidis</name>
    <dbReference type="NCBI Taxonomy" id="2052831"/>
    <lineage>
        <taxon>Archaea</taxon>
        <taxon>Methanobacteriati</taxon>
        <taxon>Methanobacteriota</taxon>
        <taxon>Stenosarchaea group</taxon>
        <taxon>Methanomicrobia</taxon>
        <taxon>Methanocellales</taxon>
        <taxon>Methanocellaceae</taxon>
        <taxon>Methanooceanicella</taxon>
    </lineage>
</organism>
<keyword evidence="2" id="KW-0004">4Fe-4S</keyword>
<evidence type="ECO:0000256" key="4">
    <source>
        <dbReference type="ARBA" id="ARBA00022982"/>
    </source>
</evidence>
<dbReference type="GO" id="GO:0046872">
    <property type="term" value="F:metal ion binding"/>
    <property type="evidence" value="ECO:0007669"/>
    <property type="project" value="UniProtKB-KW"/>
</dbReference>
<feature type="domain" description="4Fe-4S ferredoxin-type" evidence="8">
    <location>
        <begin position="199"/>
        <end position="223"/>
    </location>
</feature>
<protein>
    <recommendedName>
        <fullName evidence="8">4Fe-4S ferredoxin-type domain-containing protein</fullName>
    </recommendedName>
</protein>
<evidence type="ECO:0000256" key="5">
    <source>
        <dbReference type="ARBA" id="ARBA00023004"/>
    </source>
</evidence>
<feature type="transmembrane region" description="Helical" evidence="7">
    <location>
        <begin position="119"/>
        <end position="141"/>
    </location>
</feature>
<evidence type="ECO:0000256" key="1">
    <source>
        <dbReference type="ARBA" id="ARBA00022448"/>
    </source>
</evidence>
<dbReference type="PROSITE" id="PS00198">
    <property type="entry name" value="4FE4S_FER_1"/>
    <property type="match status" value="4"/>
</dbReference>
<keyword evidence="6" id="KW-0411">Iron-sulfur</keyword>
<dbReference type="PROSITE" id="PS51379">
    <property type="entry name" value="4FE4S_FER_2"/>
    <property type="match status" value="5"/>
</dbReference>
<accession>A0AAP2RCD8</accession>
<dbReference type="GO" id="GO:0051539">
    <property type="term" value="F:4 iron, 4 sulfur cluster binding"/>
    <property type="evidence" value="ECO:0007669"/>
    <property type="project" value="UniProtKB-KW"/>
</dbReference>
<keyword evidence="7" id="KW-1133">Transmembrane helix</keyword>
<feature type="transmembrane region" description="Helical" evidence="7">
    <location>
        <begin position="88"/>
        <end position="107"/>
    </location>
</feature>
<keyword evidence="10" id="KW-1185">Reference proteome</keyword>
<dbReference type="Gene3D" id="3.30.70.20">
    <property type="match status" value="3"/>
</dbReference>
<dbReference type="GO" id="GO:0005886">
    <property type="term" value="C:plasma membrane"/>
    <property type="evidence" value="ECO:0007669"/>
    <property type="project" value="TreeGrafter"/>
</dbReference>
<dbReference type="InterPro" id="IPR017900">
    <property type="entry name" value="4Fe4S_Fe_S_CS"/>
</dbReference>
<dbReference type="Pfam" id="PF12801">
    <property type="entry name" value="Fer4_5"/>
    <property type="match status" value="2"/>
</dbReference>
<dbReference type="CDD" id="cd16373">
    <property type="entry name" value="DMSOR_beta_like"/>
    <property type="match status" value="1"/>
</dbReference>
<keyword evidence="3" id="KW-0479">Metal-binding</keyword>
<evidence type="ECO:0000256" key="7">
    <source>
        <dbReference type="SAM" id="Phobius"/>
    </source>
</evidence>
<dbReference type="SUPFAM" id="SSF54862">
    <property type="entry name" value="4Fe-4S ferredoxins"/>
    <property type="match status" value="2"/>
</dbReference>
<dbReference type="InterPro" id="IPR017896">
    <property type="entry name" value="4Fe4S_Fe-S-bd"/>
</dbReference>
<reference evidence="9 10" key="1">
    <citation type="submission" date="2017-11" db="EMBL/GenBank/DDBJ databases">
        <title>Isolation and Characterization of Family Methanocellaceae Species from Potential Methane Hydrate Area Offshore Southwestern Taiwan.</title>
        <authorList>
            <person name="Zhang W.-L."/>
            <person name="Chen W.-C."/>
            <person name="Lai M.-C."/>
            <person name="Chen S.-C."/>
        </authorList>
    </citation>
    <scope>NUCLEOTIDE SEQUENCE [LARGE SCALE GENOMIC DNA]</scope>
    <source>
        <strain evidence="9 10">CWC-04</strain>
    </source>
</reference>
<feature type="transmembrane region" description="Helical" evidence="7">
    <location>
        <begin position="153"/>
        <end position="175"/>
    </location>
</feature>
<evidence type="ECO:0000256" key="3">
    <source>
        <dbReference type="ARBA" id="ARBA00022723"/>
    </source>
</evidence>
<evidence type="ECO:0000256" key="6">
    <source>
        <dbReference type="ARBA" id="ARBA00023014"/>
    </source>
</evidence>
<name>A0AAP2RCD8_9EURY</name>
<dbReference type="Pfam" id="PF00037">
    <property type="entry name" value="Fer4"/>
    <property type="match status" value="3"/>
</dbReference>
<feature type="transmembrane region" description="Helical" evidence="7">
    <location>
        <begin position="182"/>
        <end position="201"/>
    </location>
</feature>
<feature type="transmembrane region" description="Helical" evidence="7">
    <location>
        <begin position="9"/>
        <end position="28"/>
    </location>
</feature>
<dbReference type="InterPro" id="IPR051684">
    <property type="entry name" value="Electron_Trans/Redox"/>
</dbReference>
<keyword evidence="5" id="KW-0408">Iron</keyword>
<keyword evidence="7" id="KW-0812">Transmembrane</keyword>
<dbReference type="PANTHER" id="PTHR30176:SF3">
    <property type="entry name" value="FERREDOXIN-TYPE PROTEIN NAPH"/>
    <property type="match status" value="1"/>
</dbReference>
<feature type="domain" description="4Fe-4S ferredoxin-type" evidence="8">
    <location>
        <begin position="224"/>
        <end position="253"/>
    </location>
</feature>
<keyword evidence="4" id="KW-0249">Electron transport</keyword>
<proteinExistence type="predicted"/>
<gene>
    <name evidence="9" type="ORF">CUJ83_06755</name>
</gene>
<dbReference type="Pfam" id="PF12838">
    <property type="entry name" value="Fer4_7"/>
    <property type="match status" value="1"/>
</dbReference>
<feature type="domain" description="4Fe-4S ferredoxin-type" evidence="8">
    <location>
        <begin position="410"/>
        <end position="439"/>
    </location>
</feature>
<keyword evidence="7" id="KW-0472">Membrane</keyword>
<evidence type="ECO:0000256" key="2">
    <source>
        <dbReference type="ARBA" id="ARBA00022485"/>
    </source>
</evidence>
<keyword evidence="1" id="KW-0813">Transport</keyword>
<dbReference type="GO" id="GO:0016491">
    <property type="term" value="F:oxidoreductase activity"/>
    <property type="evidence" value="ECO:0007669"/>
    <property type="project" value="UniProtKB-ARBA"/>
</dbReference>
<feature type="domain" description="4Fe-4S ferredoxin-type" evidence="8">
    <location>
        <begin position="337"/>
        <end position="369"/>
    </location>
</feature>
<comment type="caution">
    <text evidence="9">The sequence shown here is derived from an EMBL/GenBank/DDBJ whole genome shotgun (WGS) entry which is preliminary data.</text>
</comment>
<dbReference type="Proteomes" id="UP001320159">
    <property type="component" value="Unassembled WGS sequence"/>
</dbReference>
<dbReference type="EMBL" id="PGCK01000004">
    <property type="protein sequence ID" value="MCD1294699.1"/>
    <property type="molecule type" value="Genomic_DNA"/>
</dbReference>
<sequence>MILRLSRIPYLRTAVQLAFFIAAVYLFLNLDYPVSMPVDNIFLSSDPLVALTSIIFYRGAWIPALLPVIALLAGSMVLGRVFCGWICPVGFLVDVSGAFSGIFSKIIKRRQTRARFGYLQYGILAAVLISALFTLEALSILDPFVILQRSLHMIWSSAGIPIIILLLLAASIVIAPRFWCRAICPTGAIIGAASLISPFGLKINEDCIKCKKCHRECPTGAISGEMKWDATACTKCLVCERVCPKDAISFSASVPSISSFSTSRRSLLAAGAALGLFAVSKGAVAASSSGKPIIRPPGSLVEYSFNAACTRCESCARVCLGNVIRPAGLDAGIDRYYTPVLDFSTGKCERCGACGTVCPTGAIISVPEEKIKIGTASVDTEKCIAWKDNLKCLICSEVCPVDAIKGVKNLRPRVIPEVCVGCGACELNCPVDGVKAITVSNAGERRREA</sequence>
<evidence type="ECO:0000313" key="10">
    <source>
        <dbReference type="Proteomes" id="UP001320159"/>
    </source>
</evidence>
<evidence type="ECO:0000259" key="8">
    <source>
        <dbReference type="PROSITE" id="PS51379"/>
    </source>
</evidence>
<dbReference type="RefSeq" id="WP_230741531.1">
    <property type="nucleotide sequence ID" value="NZ_PGCK01000004.1"/>
</dbReference>
<feature type="domain" description="4Fe-4S ferredoxin-type" evidence="8">
    <location>
        <begin position="374"/>
        <end position="409"/>
    </location>
</feature>
<evidence type="ECO:0000313" key="9">
    <source>
        <dbReference type="EMBL" id="MCD1294699.1"/>
    </source>
</evidence>
<dbReference type="AlphaFoldDB" id="A0AAP2RCD8"/>